<accession>A0A2G9TVD5</accession>
<evidence type="ECO:0000313" key="4">
    <source>
        <dbReference type="Proteomes" id="UP000230423"/>
    </source>
</evidence>
<dbReference type="EMBL" id="KZ352735">
    <property type="protein sequence ID" value="PIO61986.1"/>
    <property type="molecule type" value="Genomic_DNA"/>
</dbReference>
<organism evidence="3 4">
    <name type="scientific">Teladorsagia circumcincta</name>
    <name type="common">Brown stomach worm</name>
    <name type="synonym">Ostertagia circumcincta</name>
    <dbReference type="NCBI Taxonomy" id="45464"/>
    <lineage>
        <taxon>Eukaryota</taxon>
        <taxon>Metazoa</taxon>
        <taxon>Ecdysozoa</taxon>
        <taxon>Nematoda</taxon>
        <taxon>Chromadorea</taxon>
        <taxon>Rhabditida</taxon>
        <taxon>Rhabditina</taxon>
        <taxon>Rhabditomorpha</taxon>
        <taxon>Strongyloidea</taxon>
        <taxon>Trichostrongylidae</taxon>
        <taxon>Teladorsagia</taxon>
    </lineage>
</organism>
<dbReference type="OrthoDB" id="1427555at2759"/>
<evidence type="ECO:0008006" key="5">
    <source>
        <dbReference type="Google" id="ProtNLM"/>
    </source>
</evidence>
<gene>
    <name evidence="3" type="ORF">TELCIR_16474</name>
</gene>
<proteinExistence type="predicted"/>
<keyword evidence="2" id="KW-0802">TPR repeat</keyword>
<protein>
    <recommendedName>
        <fullName evidence="5">Tetratricopeptide repeat protein</fullName>
    </recommendedName>
</protein>
<evidence type="ECO:0000313" key="3">
    <source>
        <dbReference type="EMBL" id="PIO61986.1"/>
    </source>
</evidence>
<dbReference type="Proteomes" id="UP000230423">
    <property type="component" value="Unassembled WGS sequence"/>
</dbReference>
<dbReference type="PANTHER" id="PTHR16263">
    <property type="entry name" value="TETRATRICOPEPTIDE REPEAT PROTEIN 38"/>
    <property type="match status" value="1"/>
</dbReference>
<evidence type="ECO:0000256" key="2">
    <source>
        <dbReference type="ARBA" id="ARBA00022803"/>
    </source>
</evidence>
<keyword evidence="4" id="KW-1185">Reference proteome</keyword>
<reference evidence="3 4" key="1">
    <citation type="submission" date="2015-09" db="EMBL/GenBank/DDBJ databases">
        <title>Draft genome of the parasitic nematode Teladorsagia circumcincta isolate WARC Sus (inbred).</title>
        <authorList>
            <person name="Mitreva M."/>
        </authorList>
    </citation>
    <scope>NUCLEOTIDE SEQUENCE [LARGE SCALE GENOMIC DNA]</scope>
    <source>
        <strain evidence="3 4">S</strain>
    </source>
</reference>
<evidence type="ECO:0000256" key="1">
    <source>
        <dbReference type="ARBA" id="ARBA00022737"/>
    </source>
</evidence>
<name>A0A2G9TVD5_TELCI</name>
<dbReference type="InterPro" id="IPR033891">
    <property type="entry name" value="TTC38"/>
</dbReference>
<dbReference type="PANTHER" id="PTHR16263:SF4">
    <property type="entry name" value="TETRATRICOPEPTIDE REPEAT PROTEIN 38"/>
    <property type="match status" value="1"/>
</dbReference>
<keyword evidence="1" id="KW-0677">Repeat</keyword>
<sequence>MKSADANAVLARTFALGVEAIGTGIGARTNAEFRKQLEQLQIDAAKKWKQSAAALTWEEILKDYPTDLIAIKFAHDTYFYLGDSKNIRDSVKAVMPKHKGTEPCYSFLHGMLAFGLEECQEYAEAEKEALKTSNMGYDSCREVVDAKNEVL</sequence>
<dbReference type="AlphaFoldDB" id="A0A2G9TVD5"/>